<protein>
    <recommendedName>
        <fullName evidence="1">DUF4440 domain-containing protein</fullName>
    </recommendedName>
</protein>
<feature type="domain" description="DUF4440" evidence="1">
    <location>
        <begin position="6"/>
        <end position="109"/>
    </location>
</feature>
<dbReference type="InterPro" id="IPR032710">
    <property type="entry name" value="NTF2-like_dom_sf"/>
</dbReference>
<organism evidence="2 3">
    <name type="scientific">Fodinicola feengrottensis</name>
    <dbReference type="NCBI Taxonomy" id="435914"/>
    <lineage>
        <taxon>Bacteria</taxon>
        <taxon>Bacillati</taxon>
        <taxon>Actinomycetota</taxon>
        <taxon>Actinomycetes</taxon>
        <taxon>Mycobacteriales</taxon>
        <taxon>Fodinicola</taxon>
    </lineage>
</organism>
<dbReference type="SUPFAM" id="SSF54427">
    <property type="entry name" value="NTF2-like"/>
    <property type="match status" value="1"/>
</dbReference>
<reference evidence="2 3" key="1">
    <citation type="journal article" date="2019" name="Int. J. Syst. Evol. Microbiol.">
        <title>The Global Catalogue of Microorganisms (GCM) 10K type strain sequencing project: providing services to taxonomists for standard genome sequencing and annotation.</title>
        <authorList>
            <consortium name="The Broad Institute Genomics Platform"/>
            <consortium name="The Broad Institute Genome Sequencing Center for Infectious Disease"/>
            <person name="Wu L."/>
            <person name="Ma J."/>
        </authorList>
    </citation>
    <scope>NUCLEOTIDE SEQUENCE [LARGE SCALE GENOMIC DNA]</scope>
    <source>
        <strain evidence="2 3">JCM 14718</strain>
    </source>
</reference>
<sequence length="119" mass="12945">MQNLLTFDQKFFEALTNGDTKTLGDLLADDFLLVSIADGAMVSKVDLIGAITSGAVQFGEIQSYPEEAFVRHVGDIGIVVGRTKMTFTGVTAASRYTHVFVRVRSGWRLLSAQGTEIKD</sequence>
<dbReference type="Proteomes" id="UP001500618">
    <property type="component" value="Unassembled WGS sequence"/>
</dbReference>
<evidence type="ECO:0000259" key="1">
    <source>
        <dbReference type="Pfam" id="PF14534"/>
    </source>
</evidence>
<dbReference type="EMBL" id="BAAANY010000031">
    <property type="protein sequence ID" value="GAA1706961.1"/>
    <property type="molecule type" value="Genomic_DNA"/>
</dbReference>
<evidence type="ECO:0000313" key="2">
    <source>
        <dbReference type="EMBL" id="GAA1706961.1"/>
    </source>
</evidence>
<comment type="caution">
    <text evidence="2">The sequence shown here is derived from an EMBL/GenBank/DDBJ whole genome shotgun (WGS) entry which is preliminary data.</text>
</comment>
<dbReference type="RefSeq" id="WP_163570858.1">
    <property type="nucleotide sequence ID" value="NZ_BAAANY010000031.1"/>
</dbReference>
<gene>
    <name evidence="2" type="ORF">GCM10009765_65500</name>
</gene>
<evidence type="ECO:0000313" key="3">
    <source>
        <dbReference type="Proteomes" id="UP001500618"/>
    </source>
</evidence>
<dbReference type="Pfam" id="PF14534">
    <property type="entry name" value="DUF4440"/>
    <property type="match status" value="1"/>
</dbReference>
<name>A0ABN2IKN1_9ACTN</name>
<keyword evidence="3" id="KW-1185">Reference proteome</keyword>
<dbReference type="Gene3D" id="3.10.450.50">
    <property type="match status" value="1"/>
</dbReference>
<accession>A0ABN2IKN1</accession>
<proteinExistence type="predicted"/>
<dbReference type="InterPro" id="IPR027843">
    <property type="entry name" value="DUF4440"/>
</dbReference>